<reference evidence="8 9" key="1">
    <citation type="journal article" date="2016" name="Int. J. Syst. Evol. Microbiol.">
        <title>Polaribacter haliotis sp. nov., isolated from the gut of abalone Haliotis discus hannai.</title>
        <authorList>
            <person name="Kim Y.O."/>
            <person name="Park I.S."/>
            <person name="Park S."/>
            <person name="Nam B.H."/>
            <person name="Park J.M."/>
            <person name="Kim D.G."/>
            <person name="Yoon J.H."/>
        </authorList>
    </citation>
    <scope>NUCLEOTIDE SEQUENCE [LARGE SCALE GENOMIC DNA]</scope>
    <source>
        <strain evidence="8 9">KCTC 52418</strain>
    </source>
</reference>
<dbReference type="Gene3D" id="2.60.120.260">
    <property type="entry name" value="Galactose-binding domain-like"/>
    <property type="match status" value="1"/>
</dbReference>
<dbReference type="Gene3D" id="3.20.20.80">
    <property type="entry name" value="Glycosidases"/>
    <property type="match status" value="1"/>
</dbReference>
<evidence type="ECO:0000256" key="4">
    <source>
        <dbReference type="SAM" id="SignalP"/>
    </source>
</evidence>
<dbReference type="Pfam" id="PF02836">
    <property type="entry name" value="Glyco_hydro_2_C"/>
    <property type="match status" value="1"/>
</dbReference>
<accession>A0A7L8AIM2</accession>
<dbReference type="InterPro" id="IPR008979">
    <property type="entry name" value="Galactose-bd-like_sf"/>
</dbReference>
<comment type="similarity">
    <text evidence="1">Belongs to the glycosyl hydrolase 2 family.</text>
</comment>
<evidence type="ECO:0000256" key="2">
    <source>
        <dbReference type="ARBA" id="ARBA00022801"/>
    </source>
</evidence>
<dbReference type="SUPFAM" id="SSF49785">
    <property type="entry name" value="Galactose-binding domain-like"/>
    <property type="match status" value="1"/>
</dbReference>
<dbReference type="InterPro" id="IPR017853">
    <property type="entry name" value="GH"/>
</dbReference>
<evidence type="ECO:0000256" key="3">
    <source>
        <dbReference type="ARBA" id="ARBA00023295"/>
    </source>
</evidence>
<dbReference type="Pfam" id="PF22666">
    <property type="entry name" value="Glyco_hydro_2_N2"/>
    <property type="match status" value="1"/>
</dbReference>
<dbReference type="InterPro" id="IPR006102">
    <property type="entry name" value="Ig-like_GH2"/>
</dbReference>
<evidence type="ECO:0000259" key="7">
    <source>
        <dbReference type="Pfam" id="PF22666"/>
    </source>
</evidence>
<keyword evidence="2 8" id="KW-0378">Hydrolase</keyword>
<evidence type="ECO:0000256" key="1">
    <source>
        <dbReference type="ARBA" id="ARBA00007401"/>
    </source>
</evidence>
<feature type="domain" description="Glycoside hydrolase family 2 catalytic" evidence="6">
    <location>
        <begin position="414"/>
        <end position="503"/>
    </location>
</feature>
<dbReference type="Pfam" id="PF00703">
    <property type="entry name" value="Glyco_hydro_2"/>
    <property type="match status" value="1"/>
</dbReference>
<evidence type="ECO:0000313" key="9">
    <source>
        <dbReference type="Proteomes" id="UP000516764"/>
    </source>
</evidence>
<dbReference type="InterPro" id="IPR013783">
    <property type="entry name" value="Ig-like_fold"/>
</dbReference>
<keyword evidence="4" id="KW-0732">Signal</keyword>
<feature type="domain" description="Glycoside hydrolase family 2 immunoglobulin-like beta-sandwich" evidence="5">
    <location>
        <begin position="277"/>
        <end position="406"/>
    </location>
</feature>
<dbReference type="Proteomes" id="UP000516764">
    <property type="component" value="Chromosome"/>
</dbReference>
<dbReference type="RefSeq" id="WP_088352975.1">
    <property type="nucleotide sequence ID" value="NZ_CP061813.1"/>
</dbReference>
<dbReference type="GO" id="GO:0005975">
    <property type="term" value="P:carbohydrate metabolic process"/>
    <property type="evidence" value="ECO:0007669"/>
    <property type="project" value="InterPro"/>
</dbReference>
<dbReference type="InterPro" id="IPR054593">
    <property type="entry name" value="Beta-mannosidase-like_N2"/>
</dbReference>
<evidence type="ECO:0000259" key="6">
    <source>
        <dbReference type="Pfam" id="PF02836"/>
    </source>
</evidence>
<proteinExistence type="inferred from homology"/>
<dbReference type="AlphaFoldDB" id="A0A7L8AIM2"/>
<evidence type="ECO:0000259" key="5">
    <source>
        <dbReference type="Pfam" id="PF00703"/>
    </source>
</evidence>
<keyword evidence="3" id="KW-0326">Glycosidase</keyword>
<gene>
    <name evidence="8" type="ORF">H9I45_05055</name>
</gene>
<dbReference type="OrthoDB" id="9801077at2"/>
<feature type="signal peptide" evidence="4">
    <location>
        <begin position="1"/>
        <end position="21"/>
    </location>
</feature>
<dbReference type="SUPFAM" id="SSF51445">
    <property type="entry name" value="(Trans)glycosidases"/>
    <property type="match status" value="1"/>
</dbReference>
<evidence type="ECO:0000313" key="8">
    <source>
        <dbReference type="EMBL" id="QOD61817.1"/>
    </source>
</evidence>
<sequence length="1043" mass="119920">MYKNCKLITLLLCLSFSAFMAQEKDQFAQIGNKVQGTRLHLLEDKLPPVLPDLHLPKMKGKKAAFSPMNKMDTKAELQAELQKMRNKFIPFMKNYAPKVKKTRARLDLTKFDWRLGTAEDKTDFSKVIAGNGSWESVSVPHYGPPEGKATTYYRKEFELTPEMLQYKSQFVHFKGVDYWAKVFINGNLVGEHTGFFAPFEFDITKYLKPGKNTLIVQVDNDYTTLGSFDGGNERKIGNKIYAASGLGWDDPKLGWHHCPAGMGIYQDCYIEARDPLHINDVFVRPMLDKNEAEVWLEINNYYEDFKNIKLRFNLYGQNFKETIIKDLEYIPMTTYIPGVGDLAKPQDGLKSRLMMGYETNYLKVTIPIESPRLWNNETPWLYQLQTEVLDENGNLTDAKATHFGMRSFTQDTISIPKGQMYLNGDKIKLRGANTMGFLQQDVKNKKWDQLIDDILLAKVSNMNFIRLTQRPVQSEIYDYADMLGIMLQTDLPLFGSIRQNLFAEGVKQAGEMERLVRNHPSNIMVTYINERFPNGEGHPQRSMASADDYMKFFKACDQIVNYWNPDRVIKPGDGDYDPPTPGLPDSHMYNVWYNGHALGLGELHKGYWQKTKPDWYYACGEFGAEGFDNYTAVQKYWPEEWLPKNKNQQWFPDKVSKAQTNRFHYMWYPTPVTVKDWIDASQNHQAWATRFVTEAFRRDNRMMSFAIHLFIDAWPAGWMKAIMDVDRNPKKAFYAYRDALAPLMVSLRTDRYHFYESENISIEAWLSNDLNKIPKQYMLKWQLEKNGKVVSTAQKEPKNSLNSSEFQGYIDIKAPKVSKRAKYQLRLGLFDENGKAVSESMIDLDVFPEPEKKKTSKVYSPSKNGLSTHLFEDLDVKSVNNADEASTIVIDNLEDYNKNKEALDKMVSQGKTLVFLELPVGEHKIGNKNILIEKTVMGQYYFVNPLSGHPLTKGFKPFDFKFWYNESKGFASAFLSTLIEVKDGWVPILKSGKTTWVGIAGESAAAVELKSGKGSFIVCQLQLKNHLKTNPTATIFGKRLLNQ</sequence>
<dbReference type="EMBL" id="CP061813">
    <property type="protein sequence ID" value="QOD61817.1"/>
    <property type="molecule type" value="Genomic_DNA"/>
</dbReference>
<feature type="domain" description="Beta-mannosidase-like galactose-binding" evidence="7">
    <location>
        <begin position="151"/>
        <end position="223"/>
    </location>
</feature>
<dbReference type="InterPro" id="IPR036156">
    <property type="entry name" value="Beta-gal/glucu_dom_sf"/>
</dbReference>
<dbReference type="InterPro" id="IPR006103">
    <property type="entry name" value="Glyco_hydro_2_cat"/>
</dbReference>
<feature type="chain" id="PRO_5032783948" evidence="4">
    <location>
        <begin position="22"/>
        <end position="1043"/>
    </location>
</feature>
<dbReference type="InterPro" id="IPR051913">
    <property type="entry name" value="GH2_Domain-Containing"/>
</dbReference>
<dbReference type="PANTHER" id="PTHR42732:SF1">
    <property type="entry name" value="BETA-MANNOSIDASE"/>
    <property type="match status" value="1"/>
</dbReference>
<dbReference type="GO" id="GO:0004553">
    <property type="term" value="F:hydrolase activity, hydrolyzing O-glycosyl compounds"/>
    <property type="evidence" value="ECO:0007669"/>
    <property type="project" value="InterPro"/>
</dbReference>
<dbReference type="KEGG" id="phal:H9I45_05055"/>
<name>A0A7L8AIM2_9FLAO</name>
<keyword evidence="9" id="KW-1185">Reference proteome</keyword>
<dbReference type="PANTHER" id="PTHR42732">
    <property type="entry name" value="BETA-GALACTOSIDASE"/>
    <property type="match status" value="1"/>
</dbReference>
<organism evidence="8 9">
    <name type="scientific">Polaribacter haliotis</name>
    <dbReference type="NCBI Taxonomy" id="1888915"/>
    <lineage>
        <taxon>Bacteria</taxon>
        <taxon>Pseudomonadati</taxon>
        <taxon>Bacteroidota</taxon>
        <taxon>Flavobacteriia</taxon>
        <taxon>Flavobacteriales</taxon>
        <taxon>Flavobacteriaceae</taxon>
    </lineage>
</organism>
<protein>
    <submittedName>
        <fullName evidence="8">Glycoside hydrolase family 2</fullName>
    </submittedName>
</protein>
<dbReference type="SUPFAM" id="SSF49303">
    <property type="entry name" value="beta-Galactosidase/glucuronidase domain"/>
    <property type="match status" value="1"/>
</dbReference>
<dbReference type="Gene3D" id="2.60.40.10">
    <property type="entry name" value="Immunoglobulins"/>
    <property type="match status" value="1"/>
</dbReference>